<comment type="caution">
    <text evidence="1">The sequence shown here is derived from an EMBL/GenBank/DDBJ whole genome shotgun (WGS) entry which is preliminary data.</text>
</comment>
<keyword evidence="2" id="KW-1185">Reference proteome</keyword>
<dbReference type="Proteomes" id="UP001233999">
    <property type="component" value="Unassembled WGS sequence"/>
</dbReference>
<dbReference type="AlphaFoldDB" id="A0AAD8ERD8"/>
<protein>
    <submittedName>
        <fullName evidence="1">Uncharacterized protein</fullName>
    </submittedName>
</protein>
<evidence type="ECO:0000313" key="1">
    <source>
        <dbReference type="EMBL" id="KAJ9599923.1"/>
    </source>
</evidence>
<accession>A0AAD8ERD8</accession>
<feature type="non-terminal residue" evidence="1">
    <location>
        <position position="108"/>
    </location>
</feature>
<proteinExistence type="predicted"/>
<reference evidence="1" key="1">
    <citation type="journal article" date="2023" name="IScience">
        <title>Live-bearing cockroach genome reveals convergent evolutionary mechanisms linked to viviparity in insects and beyond.</title>
        <authorList>
            <person name="Fouks B."/>
            <person name="Harrison M.C."/>
            <person name="Mikhailova A.A."/>
            <person name="Marchal E."/>
            <person name="English S."/>
            <person name="Carruthers M."/>
            <person name="Jennings E.C."/>
            <person name="Chiamaka E.L."/>
            <person name="Frigard R.A."/>
            <person name="Pippel M."/>
            <person name="Attardo G.M."/>
            <person name="Benoit J.B."/>
            <person name="Bornberg-Bauer E."/>
            <person name="Tobe S.S."/>
        </authorList>
    </citation>
    <scope>NUCLEOTIDE SEQUENCE</scope>
    <source>
        <strain evidence="1">Stay&amp;Tobe</strain>
    </source>
</reference>
<gene>
    <name evidence="1" type="ORF">L9F63_009751</name>
</gene>
<organism evidence="1 2">
    <name type="scientific">Diploptera punctata</name>
    <name type="common">Pacific beetle cockroach</name>
    <dbReference type="NCBI Taxonomy" id="6984"/>
    <lineage>
        <taxon>Eukaryota</taxon>
        <taxon>Metazoa</taxon>
        <taxon>Ecdysozoa</taxon>
        <taxon>Arthropoda</taxon>
        <taxon>Hexapoda</taxon>
        <taxon>Insecta</taxon>
        <taxon>Pterygota</taxon>
        <taxon>Neoptera</taxon>
        <taxon>Polyneoptera</taxon>
        <taxon>Dictyoptera</taxon>
        <taxon>Blattodea</taxon>
        <taxon>Blaberoidea</taxon>
        <taxon>Blaberidae</taxon>
        <taxon>Diplopterinae</taxon>
        <taxon>Diploptera</taxon>
    </lineage>
</organism>
<evidence type="ECO:0000313" key="2">
    <source>
        <dbReference type="Proteomes" id="UP001233999"/>
    </source>
</evidence>
<feature type="non-terminal residue" evidence="1">
    <location>
        <position position="1"/>
    </location>
</feature>
<reference evidence="1" key="2">
    <citation type="submission" date="2023-05" db="EMBL/GenBank/DDBJ databases">
        <authorList>
            <person name="Fouks B."/>
        </authorList>
    </citation>
    <scope>NUCLEOTIDE SEQUENCE</scope>
    <source>
        <strain evidence="1">Stay&amp;Tobe</strain>
        <tissue evidence="1">Testes</tissue>
    </source>
</reference>
<sequence>NSPVRIIIDIHGTDYNVACCYNPLPTHLYNKTYFNVGPKMPPFVFETSQDRGLPPAITHIPGIVYSRTTSLKQTPSHPFIPHVFVSLSLLFSPVKPMTVHSTIQYSLL</sequence>
<name>A0AAD8ERD8_DIPPU</name>
<dbReference type="EMBL" id="JASPKZ010000463">
    <property type="protein sequence ID" value="KAJ9599923.1"/>
    <property type="molecule type" value="Genomic_DNA"/>
</dbReference>